<evidence type="ECO:0000313" key="1">
    <source>
        <dbReference type="EMBL" id="OHA67471.1"/>
    </source>
</evidence>
<dbReference type="Proteomes" id="UP000178092">
    <property type="component" value="Unassembled WGS sequence"/>
</dbReference>
<organism evidence="1 2">
    <name type="scientific">Candidatus Wildermuthbacteria bacterium RIFCSPHIGHO2_02_FULL_45_25</name>
    <dbReference type="NCBI Taxonomy" id="1802450"/>
    <lineage>
        <taxon>Bacteria</taxon>
        <taxon>Candidatus Wildermuthiibacteriota</taxon>
    </lineage>
</organism>
<comment type="caution">
    <text evidence="1">The sequence shown here is derived from an EMBL/GenBank/DDBJ whole genome shotgun (WGS) entry which is preliminary data.</text>
</comment>
<sequence>MVKIDVDIEREILTIGGEWHSEGDELLSEEDGYKSTNVWGCNFYPWNPPEKRIVFTSLINLKPSIGHRNMEVQDDQIKERMKGIIRSLLLDDNETLDV</sequence>
<dbReference type="Pfam" id="PF18924">
    <property type="entry name" value="DUF5674"/>
    <property type="match status" value="1"/>
</dbReference>
<proteinExistence type="predicted"/>
<dbReference type="AlphaFoldDB" id="A0A1G2R5V8"/>
<accession>A0A1G2R5V8</accession>
<gene>
    <name evidence="1" type="ORF">A3C04_00790</name>
</gene>
<dbReference type="EMBL" id="MHTV01000010">
    <property type="protein sequence ID" value="OHA67471.1"/>
    <property type="molecule type" value="Genomic_DNA"/>
</dbReference>
<dbReference type="InterPro" id="IPR043731">
    <property type="entry name" value="DUF5674"/>
</dbReference>
<protein>
    <submittedName>
        <fullName evidence="1">Uncharacterized protein</fullName>
    </submittedName>
</protein>
<reference evidence="1 2" key="1">
    <citation type="journal article" date="2016" name="Nat. Commun.">
        <title>Thousands of microbial genomes shed light on interconnected biogeochemical processes in an aquifer system.</title>
        <authorList>
            <person name="Anantharaman K."/>
            <person name="Brown C.T."/>
            <person name="Hug L.A."/>
            <person name="Sharon I."/>
            <person name="Castelle C.J."/>
            <person name="Probst A.J."/>
            <person name="Thomas B.C."/>
            <person name="Singh A."/>
            <person name="Wilkins M.J."/>
            <person name="Karaoz U."/>
            <person name="Brodie E.L."/>
            <person name="Williams K.H."/>
            <person name="Hubbard S.S."/>
            <person name="Banfield J.F."/>
        </authorList>
    </citation>
    <scope>NUCLEOTIDE SEQUENCE [LARGE SCALE GENOMIC DNA]</scope>
</reference>
<name>A0A1G2R5V8_9BACT</name>
<evidence type="ECO:0000313" key="2">
    <source>
        <dbReference type="Proteomes" id="UP000178092"/>
    </source>
</evidence>